<name>A0A644ZYH1_9ZZZZ</name>
<comment type="caution">
    <text evidence="1">The sequence shown here is derived from an EMBL/GenBank/DDBJ whole genome shotgun (WGS) entry which is preliminary data.</text>
</comment>
<sequence length="90" mass="10046">MHAKPPEVGGVLLKNILRVVAPAQCLIEGRHSRGVPLAEHKAVAGRPFRVFRVVRNRILPEDCHDVTYRQVTADVDSRLAAEFEQVQPRG</sequence>
<dbReference type="EMBL" id="VSSQ01011005">
    <property type="protein sequence ID" value="MPM45756.1"/>
    <property type="molecule type" value="Genomic_DNA"/>
</dbReference>
<reference evidence="1" key="1">
    <citation type="submission" date="2019-08" db="EMBL/GenBank/DDBJ databases">
        <authorList>
            <person name="Kucharzyk K."/>
            <person name="Murdoch R.W."/>
            <person name="Higgins S."/>
            <person name="Loffler F."/>
        </authorList>
    </citation>
    <scope>NUCLEOTIDE SEQUENCE</scope>
</reference>
<organism evidence="1">
    <name type="scientific">bioreactor metagenome</name>
    <dbReference type="NCBI Taxonomy" id="1076179"/>
    <lineage>
        <taxon>unclassified sequences</taxon>
        <taxon>metagenomes</taxon>
        <taxon>ecological metagenomes</taxon>
    </lineage>
</organism>
<dbReference type="AlphaFoldDB" id="A0A644ZYH1"/>
<protein>
    <submittedName>
        <fullName evidence="1">Uncharacterized protein</fullName>
    </submittedName>
</protein>
<gene>
    <name evidence="1" type="ORF">SDC9_92448</name>
</gene>
<proteinExistence type="predicted"/>
<accession>A0A644ZYH1</accession>
<evidence type="ECO:0000313" key="1">
    <source>
        <dbReference type="EMBL" id="MPM45756.1"/>
    </source>
</evidence>